<dbReference type="WBParaSite" id="PSAMB.scaffold37size103856.g905.t1">
    <property type="protein sequence ID" value="PSAMB.scaffold37size103856.g905.t1"/>
    <property type="gene ID" value="PSAMB.scaffold37size103856.g905"/>
</dbReference>
<dbReference type="Proteomes" id="UP000887566">
    <property type="component" value="Unplaced"/>
</dbReference>
<proteinExistence type="predicted"/>
<reference evidence="2" key="1">
    <citation type="submission" date="2022-11" db="UniProtKB">
        <authorList>
            <consortium name="WormBaseParasite"/>
        </authorList>
    </citation>
    <scope>IDENTIFICATION</scope>
</reference>
<accession>A0A914WEI7</accession>
<dbReference type="AlphaFoldDB" id="A0A914WEI7"/>
<keyword evidence="1" id="KW-1185">Reference proteome</keyword>
<evidence type="ECO:0000313" key="2">
    <source>
        <dbReference type="WBParaSite" id="PSAMB.scaffold37size103856.g905.t1"/>
    </source>
</evidence>
<protein>
    <submittedName>
        <fullName evidence="2">Uncharacterized protein</fullName>
    </submittedName>
</protein>
<name>A0A914WEI7_9BILA</name>
<organism evidence="1 2">
    <name type="scientific">Plectus sambesii</name>
    <dbReference type="NCBI Taxonomy" id="2011161"/>
    <lineage>
        <taxon>Eukaryota</taxon>
        <taxon>Metazoa</taxon>
        <taxon>Ecdysozoa</taxon>
        <taxon>Nematoda</taxon>
        <taxon>Chromadorea</taxon>
        <taxon>Plectida</taxon>
        <taxon>Plectina</taxon>
        <taxon>Plectoidea</taxon>
        <taxon>Plectidae</taxon>
        <taxon>Plectus</taxon>
    </lineage>
</organism>
<sequence length="175" mass="20072">MYDLAVIKPVSCEQYQFAVEICYPVVEQTEVRSLFQVQRRGAFNNGETVFGYAKVAELIVVLPVMDRNISDIESIDLGRCEQKHAKYNALPTSTIPFHRGLQTCQHQFATKLATSERYWLKQEKRQTSTAPKKVKEVLPAQKFRQQHSSRKPVGQSVHCWPMAEQNCIKSSLVQQ</sequence>
<evidence type="ECO:0000313" key="1">
    <source>
        <dbReference type="Proteomes" id="UP000887566"/>
    </source>
</evidence>